<feature type="domain" description="Ras-GEF" evidence="2">
    <location>
        <begin position="391"/>
        <end position="478"/>
    </location>
</feature>
<dbReference type="GO" id="GO:0007264">
    <property type="term" value="P:small GTPase-mediated signal transduction"/>
    <property type="evidence" value="ECO:0007669"/>
    <property type="project" value="InterPro"/>
</dbReference>
<evidence type="ECO:0000256" key="1">
    <source>
        <dbReference type="SAM" id="MobiDB-lite"/>
    </source>
</evidence>
<feature type="region of interest" description="Disordered" evidence="1">
    <location>
        <begin position="1"/>
        <end position="22"/>
    </location>
</feature>
<reference evidence="3 4" key="1">
    <citation type="journal article" date="2015" name="Mol. Plant Microbe Interact.">
        <title>Genome, transcriptome, and functional analyses of Penicillium expansum provide new insights into secondary metabolism and pathogenicity.</title>
        <authorList>
            <person name="Ballester A.R."/>
            <person name="Marcet-Houben M."/>
            <person name="Levin E."/>
            <person name="Sela N."/>
            <person name="Selma-Lazaro C."/>
            <person name="Carmona L."/>
            <person name="Wisniewski M."/>
            <person name="Droby S."/>
            <person name="Gonzalez-Candelas L."/>
            <person name="Gabaldon T."/>
        </authorList>
    </citation>
    <scope>NUCLEOTIDE SEQUENCE [LARGE SCALE GENOMIC DNA]</scope>
    <source>
        <strain evidence="3 4">MD-8</strain>
    </source>
</reference>
<name>A0A0A2JL34_PENEN</name>
<dbReference type="InterPro" id="IPR001895">
    <property type="entry name" value="RASGEF_cat_dom"/>
</dbReference>
<organism evidence="3 4">
    <name type="scientific">Penicillium expansum</name>
    <name type="common">Blue mold rot fungus</name>
    <dbReference type="NCBI Taxonomy" id="27334"/>
    <lineage>
        <taxon>Eukaryota</taxon>
        <taxon>Fungi</taxon>
        <taxon>Dikarya</taxon>
        <taxon>Ascomycota</taxon>
        <taxon>Pezizomycotina</taxon>
        <taxon>Eurotiomycetes</taxon>
        <taxon>Eurotiomycetidae</taxon>
        <taxon>Eurotiales</taxon>
        <taxon>Aspergillaceae</taxon>
        <taxon>Penicillium</taxon>
    </lineage>
</organism>
<evidence type="ECO:0000259" key="2">
    <source>
        <dbReference type="Pfam" id="PF00617"/>
    </source>
</evidence>
<sequence length="498" mass="57460">MQSTSPKESAFEPPPQTFPTQGDRQYSLHKEIMSTQSNFTALDWGYSYPLIFHLNLEIPAFFVSYRWWEDEATTVFWAFDIQEIRRVIQFKLFSDENFPRTSLCARTVDTIDSFLVALSEPHEYQLLGNLSHIQRVEEILRRSSIPPFQPIPWSWLPPRTRITLDAREIAAAIDAESHFHFRQIAFEEFVRAALGYKAVFVEWFLQQHAALYIMLQDHLSAYKEDIPLYTEVEKHLRSRSPFAHRALVQCLLAVRHGGYRDMPKPNTAGFEFIAGPIQALFKDQPGRLTTMLKILSVLAMKFRRQYIHAPTMDWKTPFDTSIPFLNDYLESTSPKDLARSIRGLDEHSFAELTRQSLIAEDAIVGQLLDQWRILSISIWECCAALPNMVPYLQECAQSLLATRDYHSLTAIIKGLHTYTVLTTRPASTDIPQGNAITLETLVPREILSLMSPAENFASYRQHYQKYPGIPFLIAHTRDHEKNGESVLQPVFQYLQSTK</sequence>
<dbReference type="Pfam" id="PF00617">
    <property type="entry name" value="RasGEF"/>
    <property type="match status" value="1"/>
</dbReference>
<gene>
    <name evidence="3" type="ORF">PEX2_050290</name>
</gene>
<dbReference type="Proteomes" id="UP000030143">
    <property type="component" value="Unassembled WGS sequence"/>
</dbReference>
<accession>A0A0A2JL34</accession>
<protein>
    <submittedName>
        <fullName evidence="3">Guanine-nucleotide dissociation stimulator CDC25</fullName>
    </submittedName>
</protein>
<evidence type="ECO:0000313" key="4">
    <source>
        <dbReference type="Proteomes" id="UP000030143"/>
    </source>
</evidence>
<dbReference type="InterPro" id="IPR036964">
    <property type="entry name" value="RASGEF_cat_dom_sf"/>
</dbReference>
<dbReference type="HOGENOM" id="CLU_048480_0_0_1"/>
<dbReference type="RefSeq" id="XP_016597634.1">
    <property type="nucleotide sequence ID" value="XM_016742304.1"/>
</dbReference>
<proteinExistence type="predicted"/>
<dbReference type="GO" id="GO:0005085">
    <property type="term" value="F:guanyl-nucleotide exchange factor activity"/>
    <property type="evidence" value="ECO:0007669"/>
    <property type="project" value="InterPro"/>
</dbReference>
<dbReference type="PhylomeDB" id="A0A0A2JL34"/>
<dbReference type="STRING" id="27334.A0A0A2JL34"/>
<dbReference type="VEuPathDB" id="FungiDB:PEXP_072530"/>
<dbReference type="EMBL" id="JQFZ01000191">
    <property type="protein sequence ID" value="KGO55541.1"/>
    <property type="molecule type" value="Genomic_DNA"/>
</dbReference>
<dbReference type="InterPro" id="IPR023578">
    <property type="entry name" value="Ras_GEF_dom_sf"/>
</dbReference>
<dbReference type="Gene3D" id="1.10.840.10">
    <property type="entry name" value="Ras guanine-nucleotide exchange factors catalytic domain"/>
    <property type="match status" value="1"/>
</dbReference>
<keyword evidence="4" id="KW-1185">Reference proteome</keyword>
<comment type="caution">
    <text evidence="3">The sequence shown here is derived from an EMBL/GenBank/DDBJ whole genome shotgun (WGS) entry which is preliminary data.</text>
</comment>
<dbReference type="SUPFAM" id="SSF48366">
    <property type="entry name" value="Ras GEF"/>
    <property type="match status" value="1"/>
</dbReference>
<dbReference type="OrthoDB" id="4312812at2759"/>
<dbReference type="AlphaFoldDB" id="A0A0A2JL34"/>
<dbReference type="GeneID" id="27677723"/>
<evidence type="ECO:0000313" key="3">
    <source>
        <dbReference type="EMBL" id="KGO55541.1"/>
    </source>
</evidence>